<protein>
    <recommendedName>
        <fullName evidence="4">Thioredoxin-like fold domain-containing protein</fullName>
    </recommendedName>
</protein>
<keyword evidence="3" id="KW-1185">Reference proteome</keyword>
<evidence type="ECO:0000313" key="3">
    <source>
        <dbReference type="Proteomes" id="UP001329825"/>
    </source>
</evidence>
<evidence type="ECO:0008006" key="4">
    <source>
        <dbReference type="Google" id="ProtNLM"/>
    </source>
</evidence>
<dbReference type="GeneID" id="87952562"/>
<feature type="chain" id="PRO_5047235647" description="Thioredoxin-like fold domain-containing protein" evidence="1">
    <location>
        <begin position="29"/>
        <end position="285"/>
    </location>
</feature>
<keyword evidence="1" id="KW-0732">Signal</keyword>
<reference evidence="2 3" key="1">
    <citation type="submission" date="2024-01" db="EMBL/GenBank/DDBJ databases">
        <title>Comparative genomics of Cryptococcus and Kwoniella reveals pathogenesis evolution and contrasting modes of karyotype evolution via chromosome fusion or intercentromeric recombination.</title>
        <authorList>
            <person name="Coelho M.A."/>
            <person name="David-Palma M."/>
            <person name="Shea T."/>
            <person name="Bowers K."/>
            <person name="McGinley-Smith S."/>
            <person name="Mohammad A.W."/>
            <person name="Gnirke A."/>
            <person name="Yurkov A.M."/>
            <person name="Nowrousian M."/>
            <person name="Sun S."/>
            <person name="Cuomo C.A."/>
            <person name="Heitman J."/>
        </authorList>
    </citation>
    <scope>NUCLEOTIDE SEQUENCE [LARGE SCALE GENOMIC DNA]</scope>
    <source>
        <strain evidence="2">CBS 11374</strain>
    </source>
</reference>
<sequence length="285" mass="32386">MFGFISKSWRSNLLFLSLLFVLIGFTAAESANVVEVDSTSTSIESDKATGAEAVVGKIKDLIKVAINGPDPNILIERDAKDGIERLTDDNYVEMVEHPFGGGKEDEFWVVLVHGKLSDLHTETIMDYHKNATDLAKADSELNNVRWARLDYITSWRTCTRWMLFKPPIIVIISDQGKTLRFIKTISLGKEPENLYNVMKKDIYKVVTPWEGRWSPSGNRSFLLEYYIFVQEKISRVTNRIPSWAMLPLSGLFAQQLMAWLHGTPTPPNAVTREQTVTITEEKKED</sequence>
<evidence type="ECO:0000313" key="2">
    <source>
        <dbReference type="EMBL" id="WRT63526.1"/>
    </source>
</evidence>
<dbReference type="RefSeq" id="XP_062788266.1">
    <property type="nucleotide sequence ID" value="XM_062932215.1"/>
</dbReference>
<dbReference type="EMBL" id="CP141881">
    <property type="protein sequence ID" value="WRT63526.1"/>
    <property type="molecule type" value="Genomic_DNA"/>
</dbReference>
<feature type="signal peptide" evidence="1">
    <location>
        <begin position="1"/>
        <end position="28"/>
    </location>
</feature>
<gene>
    <name evidence="2" type="ORF">IL334_000431</name>
</gene>
<proteinExistence type="predicted"/>
<name>A0ABZ1CPF7_9TREE</name>
<dbReference type="Proteomes" id="UP001329825">
    <property type="component" value="Chromosome 1"/>
</dbReference>
<evidence type="ECO:0000256" key="1">
    <source>
        <dbReference type="SAM" id="SignalP"/>
    </source>
</evidence>
<accession>A0ABZ1CPF7</accession>
<organism evidence="2 3">
    <name type="scientific">Kwoniella shivajii</name>
    <dbReference type="NCBI Taxonomy" id="564305"/>
    <lineage>
        <taxon>Eukaryota</taxon>
        <taxon>Fungi</taxon>
        <taxon>Dikarya</taxon>
        <taxon>Basidiomycota</taxon>
        <taxon>Agaricomycotina</taxon>
        <taxon>Tremellomycetes</taxon>
        <taxon>Tremellales</taxon>
        <taxon>Cryptococcaceae</taxon>
        <taxon>Kwoniella</taxon>
    </lineage>
</organism>